<dbReference type="InterPro" id="IPR001839">
    <property type="entry name" value="TGF-b_C"/>
</dbReference>
<keyword evidence="13" id="KW-1185">Reference proteome</keyword>
<keyword evidence="3" id="KW-0964">Secreted</keyword>
<evidence type="ECO:0000313" key="13">
    <source>
        <dbReference type="Proteomes" id="UP001153269"/>
    </source>
</evidence>
<evidence type="ECO:0000256" key="4">
    <source>
        <dbReference type="ARBA" id="ARBA00022729"/>
    </source>
</evidence>
<dbReference type="InterPro" id="IPR015615">
    <property type="entry name" value="TGF-beta-rel"/>
</dbReference>
<proteinExistence type="inferred from homology"/>
<dbReference type="InterPro" id="IPR029034">
    <property type="entry name" value="Cystine-knot_cytokine"/>
</dbReference>
<evidence type="ECO:0000256" key="3">
    <source>
        <dbReference type="ARBA" id="ARBA00022525"/>
    </source>
</evidence>
<sequence>MRATRTKHGLLRACVLSCFVVSLLCSTCSGVLSGRDAASRPPAPRRSRRALSGPRPVGAQHRAADEQHRDQNVQFMLSLYRSAAEPDGRPKQHRKFGSNTVRLLRASASTVHYQPAARDHHYTFTVQYHLDTLPSEQLIRASFIHLRSSSPPSSSSSSSTTSSSSAQAPEPLRCRGQIPSLGPGSQVILEPHEQWTETDITEHVTGHFLQRKDQDEGGPLTLTAQYWCTEPWLTREHSGPWWWTSRLRGQRREEAHLEVPSLLLYLEEGREGKDWMAELLGDEGRNIMRQIGRWHPAVRRRRRSKDSSSESKDSSSESKNSSKDSSSESKVSSSESKDPLLDALRNGPTATSSSSFSSVPSASIASDVPNYKRKTSAPKNRCKLHSFRLSFDELGWGHYFIAPPVYNPRFCQGDCPRLLSSEYHSPNHAIIQTLINDLGIGDIPPPSCVPCKYMPMSVLVVHKKKVEYKEFEDMVAKSCTCR</sequence>
<evidence type="ECO:0000256" key="10">
    <source>
        <dbReference type="SAM" id="SignalP"/>
    </source>
</evidence>
<evidence type="ECO:0000256" key="6">
    <source>
        <dbReference type="ARBA" id="ARBA00023157"/>
    </source>
</evidence>
<evidence type="ECO:0000256" key="8">
    <source>
        <dbReference type="RuleBase" id="RU000354"/>
    </source>
</evidence>
<evidence type="ECO:0000256" key="9">
    <source>
        <dbReference type="SAM" id="MobiDB-lite"/>
    </source>
</evidence>
<feature type="chain" id="PRO_5040428080" description="TGF-beta family profile domain-containing protein" evidence="10">
    <location>
        <begin position="34"/>
        <end position="482"/>
    </location>
</feature>
<dbReference type="AlphaFoldDB" id="A0A9N7UMM7"/>
<keyword evidence="4 10" id="KW-0732">Signal</keyword>
<feature type="region of interest" description="Disordered" evidence="9">
    <location>
        <begin position="33"/>
        <end position="70"/>
    </location>
</feature>
<feature type="signal peptide" evidence="10">
    <location>
        <begin position="1"/>
        <end position="33"/>
    </location>
</feature>
<evidence type="ECO:0000256" key="1">
    <source>
        <dbReference type="ARBA" id="ARBA00004613"/>
    </source>
</evidence>
<protein>
    <recommendedName>
        <fullName evidence="11">TGF-beta family profile domain-containing protein</fullName>
    </recommendedName>
</protein>
<feature type="compositionally biased region" description="Basic and acidic residues" evidence="9">
    <location>
        <begin position="305"/>
        <end position="327"/>
    </location>
</feature>
<dbReference type="SUPFAM" id="SSF57501">
    <property type="entry name" value="Cystine-knot cytokines"/>
    <property type="match status" value="1"/>
</dbReference>
<comment type="similarity">
    <text evidence="2 8">Belongs to the TGF-beta family.</text>
</comment>
<feature type="region of interest" description="Disordered" evidence="9">
    <location>
        <begin position="147"/>
        <end position="185"/>
    </location>
</feature>
<dbReference type="PROSITE" id="PS51362">
    <property type="entry name" value="TGF_BETA_2"/>
    <property type="match status" value="1"/>
</dbReference>
<dbReference type="PANTHER" id="PTHR11848">
    <property type="entry name" value="TGF-BETA FAMILY"/>
    <property type="match status" value="1"/>
</dbReference>
<evidence type="ECO:0000256" key="7">
    <source>
        <dbReference type="ARBA" id="ARBA00023180"/>
    </source>
</evidence>
<evidence type="ECO:0000256" key="5">
    <source>
        <dbReference type="ARBA" id="ARBA00023030"/>
    </source>
</evidence>
<dbReference type="Pfam" id="PF00019">
    <property type="entry name" value="TGF_beta"/>
    <property type="match status" value="1"/>
</dbReference>
<keyword evidence="5 8" id="KW-0339">Growth factor</keyword>
<dbReference type="EMBL" id="CADEAL010001488">
    <property type="protein sequence ID" value="CAB1432883.1"/>
    <property type="molecule type" value="Genomic_DNA"/>
</dbReference>
<comment type="subcellular location">
    <subcellularLocation>
        <location evidence="1">Secreted</location>
    </subcellularLocation>
</comment>
<keyword evidence="6" id="KW-1015">Disulfide bond</keyword>
<keyword evidence="7" id="KW-0325">Glycoprotein</keyword>
<dbReference type="GO" id="GO:0005125">
    <property type="term" value="F:cytokine activity"/>
    <property type="evidence" value="ECO:0007669"/>
    <property type="project" value="TreeGrafter"/>
</dbReference>
<gene>
    <name evidence="12" type="ORF">PLEPLA_LOCUS20970</name>
</gene>
<accession>A0A9N7UMM7</accession>
<comment type="caution">
    <text evidence="12">The sequence shown here is derived from an EMBL/GenBank/DDBJ whole genome shotgun (WGS) entry which is preliminary data.</text>
</comment>
<dbReference type="SMART" id="SM00204">
    <property type="entry name" value="TGFB"/>
    <property type="match status" value="1"/>
</dbReference>
<reference evidence="12" key="1">
    <citation type="submission" date="2020-03" db="EMBL/GenBank/DDBJ databases">
        <authorList>
            <person name="Weist P."/>
        </authorList>
    </citation>
    <scope>NUCLEOTIDE SEQUENCE</scope>
</reference>
<feature type="region of interest" description="Disordered" evidence="9">
    <location>
        <begin position="291"/>
        <end position="363"/>
    </location>
</feature>
<evidence type="ECO:0000256" key="2">
    <source>
        <dbReference type="ARBA" id="ARBA00006656"/>
    </source>
</evidence>
<dbReference type="FunFam" id="2.10.90.10:FF:000012">
    <property type="entry name" value="Growth/differentiation factor 9 (Predicted)"/>
    <property type="match status" value="1"/>
</dbReference>
<dbReference type="GO" id="GO:0005615">
    <property type="term" value="C:extracellular space"/>
    <property type="evidence" value="ECO:0007669"/>
    <property type="project" value="TreeGrafter"/>
</dbReference>
<evidence type="ECO:0000259" key="11">
    <source>
        <dbReference type="PROSITE" id="PS51362"/>
    </source>
</evidence>
<feature type="domain" description="TGF-beta family profile" evidence="11">
    <location>
        <begin position="370"/>
        <end position="482"/>
    </location>
</feature>
<evidence type="ECO:0000313" key="12">
    <source>
        <dbReference type="EMBL" id="CAB1432883.1"/>
    </source>
</evidence>
<feature type="compositionally biased region" description="Low complexity" evidence="9">
    <location>
        <begin position="148"/>
        <end position="165"/>
    </location>
</feature>
<organism evidence="12 13">
    <name type="scientific">Pleuronectes platessa</name>
    <name type="common">European plaice</name>
    <dbReference type="NCBI Taxonomy" id="8262"/>
    <lineage>
        <taxon>Eukaryota</taxon>
        <taxon>Metazoa</taxon>
        <taxon>Chordata</taxon>
        <taxon>Craniata</taxon>
        <taxon>Vertebrata</taxon>
        <taxon>Euteleostomi</taxon>
        <taxon>Actinopterygii</taxon>
        <taxon>Neopterygii</taxon>
        <taxon>Teleostei</taxon>
        <taxon>Neoteleostei</taxon>
        <taxon>Acanthomorphata</taxon>
        <taxon>Carangaria</taxon>
        <taxon>Pleuronectiformes</taxon>
        <taxon>Pleuronectoidei</taxon>
        <taxon>Pleuronectidae</taxon>
        <taxon>Pleuronectes</taxon>
    </lineage>
</organism>
<dbReference type="GO" id="GO:0008083">
    <property type="term" value="F:growth factor activity"/>
    <property type="evidence" value="ECO:0007669"/>
    <property type="project" value="UniProtKB-KW"/>
</dbReference>
<feature type="compositionally biased region" description="Low complexity" evidence="9">
    <location>
        <begin position="350"/>
        <end position="363"/>
    </location>
</feature>
<name>A0A9N7UMM7_PLEPL</name>
<dbReference type="Gene3D" id="2.10.90.10">
    <property type="entry name" value="Cystine-knot cytokines"/>
    <property type="match status" value="1"/>
</dbReference>
<dbReference type="Proteomes" id="UP001153269">
    <property type="component" value="Unassembled WGS sequence"/>
</dbReference>
<dbReference type="PANTHER" id="PTHR11848:SF22">
    <property type="entry name" value="BONE MORPHOGENETIC PROTEIN 15"/>
    <property type="match status" value="1"/>
</dbReference>